<protein>
    <submittedName>
        <fullName evidence="2">Uncharacterized protein</fullName>
    </submittedName>
</protein>
<accession>A0ABT0NB48</accession>
<dbReference type="RefSeq" id="WP_249250239.1">
    <property type="nucleotide sequence ID" value="NZ_JAKIKT010000008.1"/>
</dbReference>
<evidence type="ECO:0000313" key="2">
    <source>
        <dbReference type="EMBL" id="MCL2915659.1"/>
    </source>
</evidence>
<dbReference type="Proteomes" id="UP001202831">
    <property type="component" value="Unassembled WGS sequence"/>
</dbReference>
<feature type="chain" id="PRO_5045602038" evidence="1">
    <location>
        <begin position="21"/>
        <end position="131"/>
    </location>
</feature>
<proteinExistence type="predicted"/>
<reference evidence="2 3" key="1">
    <citation type="submission" date="2022-01" db="EMBL/GenBank/DDBJ databases">
        <title>Whole genome-based taxonomy of the Shewanellaceae.</title>
        <authorList>
            <person name="Martin-Rodriguez A.J."/>
        </authorList>
    </citation>
    <scope>NUCLEOTIDE SEQUENCE [LARGE SCALE GENOMIC DNA]</scope>
    <source>
        <strain evidence="2 3">DSM 21332</strain>
    </source>
</reference>
<feature type="signal peptide" evidence="1">
    <location>
        <begin position="1"/>
        <end position="20"/>
    </location>
</feature>
<keyword evidence="3" id="KW-1185">Reference proteome</keyword>
<sequence>MMKFKMTLLAAVFCSPIAVAGEAEQAFTGELMDCAAYYQIASEAIAAVDSPQMAAVSSRLKSQATEAQNLAGQYLGAEALAEALEQARQNKIMTMKDASDLRGLMATYKDKCKAIMADPKARLDYWIMATM</sequence>
<comment type="caution">
    <text evidence="2">The sequence shown here is derived from an EMBL/GenBank/DDBJ whole genome shotgun (WGS) entry which is preliminary data.</text>
</comment>
<gene>
    <name evidence="2" type="ORF">L2725_18050</name>
</gene>
<evidence type="ECO:0000256" key="1">
    <source>
        <dbReference type="SAM" id="SignalP"/>
    </source>
</evidence>
<organism evidence="2 3">
    <name type="scientific">Shewanella corallii</name>
    <dbReference type="NCBI Taxonomy" id="560080"/>
    <lineage>
        <taxon>Bacteria</taxon>
        <taxon>Pseudomonadati</taxon>
        <taxon>Pseudomonadota</taxon>
        <taxon>Gammaproteobacteria</taxon>
        <taxon>Alteromonadales</taxon>
        <taxon>Shewanellaceae</taxon>
        <taxon>Shewanella</taxon>
    </lineage>
</organism>
<name>A0ABT0NB48_9GAMM</name>
<keyword evidence="1" id="KW-0732">Signal</keyword>
<evidence type="ECO:0000313" key="3">
    <source>
        <dbReference type="Proteomes" id="UP001202831"/>
    </source>
</evidence>
<dbReference type="EMBL" id="JAKIKT010000008">
    <property type="protein sequence ID" value="MCL2915659.1"/>
    <property type="molecule type" value="Genomic_DNA"/>
</dbReference>